<comment type="caution">
    <text evidence="1">The sequence shown here is derived from an EMBL/GenBank/DDBJ whole genome shotgun (WGS) entry which is preliminary data.</text>
</comment>
<dbReference type="Proteomes" id="UP000236370">
    <property type="component" value="Unassembled WGS sequence"/>
</dbReference>
<evidence type="ECO:0000313" key="1">
    <source>
        <dbReference type="EMBL" id="PNI94503.1"/>
    </source>
</evidence>
<organism evidence="1 2">
    <name type="scientific">Pan troglodytes</name>
    <name type="common">Chimpanzee</name>
    <dbReference type="NCBI Taxonomy" id="9598"/>
    <lineage>
        <taxon>Eukaryota</taxon>
        <taxon>Metazoa</taxon>
        <taxon>Chordata</taxon>
        <taxon>Craniata</taxon>
        <taxon>Vertebrata</taxon>
        <taxon>Euteleostomi</taxon>
        <taxon>Mammalia</taxon>
        <taxon>Eutheria</taxon>
        <taxon>Euarchontoglires</taxon>
        <taxon>Primates</taxon>
        <taxon>Haplorrhini</taxon>
        <taxon>Catarrhini</taxon>
        <taxon>Hominidae</taxon>
        <taxon>Pan</taxon>
    </lineage>
</organism>
<gene>
    <name evidence="1" type="ORF">CK820_G0033561</name>
</gene>
<sequence>MHRLPLLGEKQEAKENGTNLTFIGDKTIQMAFLKKHFLDC</sequence>
<dbReference type="EMBL" id="NBAG03000046">
    <property type="protein sequence ID" value="PNI94503.1"/>
    <property type="molecule type" value="Genomic_DNA"/>
</dbReference>
<accession>A0A2J8QE09</accession>
<evidence type="ECO:0000313" key="2">
    <source>
        <dbReference type="Proteomes" id="UP000236370"/>
    </source>
</evidence>
<dbReference type="AlphaFoldDB" id="A0A2J8QE09"/>
<reference evidence="1 2" key="1">
    <citation type="submission" date="2017-12" db="EMBL/GenBank/DDBJ databases">
        <title>High-resolution comparative analysis of great ape genomes.</title>
        <authorList>
            <person name="Pollen A."/>
            <person name="Hastie A."/>
            <person name="Hormozdiari F."/>
            <person name="Dougherty M."/>
            <person name="Liu R."/>
            <person name="Chaisson M."/>
            <person name="Hoppe E."/>
            <person name="Hill C."/>
            <person name="Pang A."/>
            <person name="Hillier L."/>
            <person name="Baker C."/>
            <person name="Armstrong J."/>
            <person name="Shendure J."/>
            <person name="Paten B."/>
            <person name="Wilson R."/>
            <person name="Chao H."/>
            <person name="Schneider V."/>
            <person name="Ventura M."/>
            <person name="Kronenberg Z."/>
            <person name="Murali S."/>
            <person name="Gordon D."/>
            <person name="Cantsilieris S."/>
            <person name="Munson K."/>
            <person name="Nelson B."/>
            <person name="Raja A."/>
            <person name="Underwood J."/>
            <person name="Diekhans M."/>
            <person name="Fiddes I."/>
            <person name="Haussler D."/>
            <person name="Eichler E."/>
        </authorList>
    </citation>
    <scope>NUCLEOTIDE SEQUENCE [LARGE SCALE GENOMIC DNA]</scope>
    <source>
        <strain evidence="1">Yerkes chimp pedigree #C0471</strain>
    </source>
</reference>
<name>A0A2J8QE09_PANTR</name>
<protein>
    <submittedName>
        <fullName evidence="1">TMEM87A isoform 13</fullName>
    </submittedName>
</protein>
<proteinExistence type="predicted"/>